<dbReference type="NCBIfam" id="NF047422">
    <property type="entry name" value="YfmF_fam"/>
    <property type="match status" value="1"/>
</dbReference>
<gene>
    <name evidence="2" type="ORF">ABID27_001748</name>
</gene>
<dbReference type="SUPFAM" id="SSF63411">
    <property type="entry name" value="LuxS/MPP-like metallohydrolase"/>
    <property type="match status" value="2"/>
</dbReference>
<evidence type="ECO:0000313" key="3">
    <source>
        <dbReference type="Proteomes" id="UP001549055"/>
    </source>
</evidence>
<feature type="domain" description="Peptidase M16 C-terminal" evidence="1">
    <location>
        <begin position="177"/>
        <end position="350"/>
    </location>
</feature>
<dbReference type="PANTHER" id="PTHR11851">
    <property type="entry name" value="METALLOPROTEASE"/>
    <property type="match status" value="1"/>
</dbReference>
<dbReference type="Gene3D" id="3.30.830.10">
    <property type="entry name" value="Metalloenzyme, LuxS/M16 peptidase-like"/>
    <property type="match status" value="2"/>
</dbReference>
<dbReference type="InterPro" id="IPR011249">
    <property type="entry name" value="Metalloenz_LuxS/M16"/>
</dbReference>
<dbReference type="RefSeq" id="WP_253364587.1">
    <property type="nucleotide sequence ID" value="NZ_JALJXU010000004.1"/>
</dbReference>
<dbReference type="InterPro" id="IPR050361">
    <property type="entry name" value="MPP/UQCRC_Complex"/>
</dbReference>
<dbReference type="InterPro" id="IPR007863">
    <property type="entry name" value="Peptidase_M16_C"/>
</dbReference>
<comment type="caution">
    <text evidence="2">The sequence shown here is derived from an EMBL/GenBank/DDBJ whole genome shotgun (WGS) entry which is preliminary data.</text>
</comment>
<dbReference type="Pfam" id="PF05193">
    <property type="entry name" value="Peptidase_M16_C"/>
    <property type="match status" value="1"/>
</dbReference>
<proteinExistence type="predicted"/>
<dbReference type="EMBL" id="JBEPMK010000006">
    <property type="protein sequence ID" value="MET3645105.1"/>
    <property type="molecule type" value="Genomic_DNA"/>
</dbReference>
<evidence type="ECO:0000313" key="2">
    <source>
        <dbReference type="EMBL" id="MET3645105.1"/>
    </source>
</evidence>
<protein>
    <submittedName>
        <fullName evidence="2">Zn-dependent peptidase</fullName>
    </submittedName>
</protein>
<organism evidence="2 3">
    <name type="scientific">Streptococcus gallinaceus</name>
    <dbReference type="NCBI Taxonomy" id="165758"/>
    <lineage>
        <taxon>Bacteria</taxon>
        <taxon>Bacillati</taxon>
        <taxon>Bacillota</taxon>
        <taxon>Bacilli</taxon>
        <taxon>Lactobacillales</taxon>
        <taxon>Streptococcaceae</taxon>
        <taxon>Streptococcus</taxon>
    </lineage>
</organism>
<reference evidence="2 3" key="1">
    <citation type="submission" date="2024-06" db="EMBL/GenBank/DDBJ databases">
        <title>Genomic Encyclopedia of Type Strains, Phase IV (KMG-IV): sequencing the most valuable type-strain genomes for metagenomic binning, comparative biology and taxonomic classification.</title>
        <authorList>
            <person name="Goeker M."/>
        </authorList>
    </citation>
    <scope>NUCLEOTIDE SEQUENCE [LARGE SCALE GENOMIC DNA]</scope>
    <source>
        <strain evidence="2 3">DSM 15349</strain>
    </source>
</reference>
<accession>A0ABV2JME4</accession>
<evidence type="ECO:0000259" key="1">
    <source>
        <dbReference type="Pfam" id="PF05193"/>
    </source>
</evidence>
<sequence length="416" mass="48721">MKLQEGVNLHFIPSEKFTTNQIKIRFTAPMDKKSVANRVLVANLLEMGNQDYPSNQALRRKLAELYGATFSTSVSKRGLVHIVDISVSYIKERHLLSQENLTEEIVTLLLSTLQKPLAKKGAFQQEIFEIEKRNLLSYLESEVEDNFYHADLELNKLYFQDENLQISRVSNLELAEKVTAETAYQALRDMLSLDWIDIFVLGEVDEELTEKLFRKFPFTYRNPKLFFEYSQEFSPVLREKSERKYAKQSILQLAYHLQIFYNDDNYYPLLILNGLFGSFSHSRLFTQLREKESLAYTIGSQLNIFAGTLKVYAGIDRENRLKTLKGIHRELLRLKQGHFSEEEINSTKKMYLHSAQIAQDRGQNLIEQVYNQLVFQERNISVEEFMEKIQEVKKEDIVRVSQMLRLQAVYFMEGVE</sequence>
<dbReference type="Proteomes" id="UP001549055">
    <property type="component" value="Unassembled WGS sequence"/>
</dbReference>
<name>A0ABV2JME4_9STRE</name>
<dbReference type="PANTHER" id="PTHR11851:SF186">
    <property type="entry name" value="INACTIVE METALLOPROTEASE YMFF-RELATED"/>
    <property type="match status" value="1"/>
</dbReference>
<keyword evidence="3" id="KW-1185">Reference proteome</keyword>